<dbReference type="Gene3D" id="3.30.1060.10">
    <property type="entry name" value="Peptide methionine sulphoxide reductase MsrA"/>
    <property type="match status" value="1"/>
</dbReference>
<comment type="caution">
    <text evidence="6">The sequence shown here is derived from an EMBL/GenBank/DDBJ whole genome shotgun (WGS) entry which is preliminary data.</text>
</comment>
<dbReference type="EC" id="1.8.4.11" evidence="4"/>
<organism evidence="6 7">
    <name type="scientific">Comamonas denitrificans</name>
    <dbReference type="NCBI Taxonomy" id="117506"/>
    <lineage>
        <taxon>Bacteria</taxon>
        <taxon>Pseudomonadati</taxon>
        <taxon>Pseudomonadota</taxon>
        <taxon>Betaproteobacteria</taxon>
        <taxon>Burkholderiales</taxon>
        <taxon>Comamonadaceae</taxon>
        <taxon>Comamonas</taxon>
    </lineage>
</organism>
<dbReference type="RefSeq" id="WP_207574443.1">
    <property type="nucleotide sequence ID" value="NZ_JAFNME010000005.1"/>
</dbReference>
<dbReference type="HAMAP" id="MF_01401">
    <property type="entry name" value="MsrA"/>
    <property type="match status" value="1"/>
</dbReference>
<protein>
    <recommendedName>
        <fullName evidence="4">Peptide methionine sulfoxide reductase MsrA</fullName>
        <shortName evidence="4">Protein-methionine-S-oxide reductase</shortName>
        <ecNumber evidence="4">1.8.4.11</ecNumber>
    </recommendedName>
    <alternativeName>
        <fullName evidence="4">Peptide-methionine (S)-S-oxide reductase</fullName>
        <shortName evidence="4">Peptide Met(O) reductase</shortName>
    </alternativeName>
</protein>
<evidence type="ECO:0000256" key="1">
    <source>
        <dbReference type="ARBA" id="ARBA00023002"/>
    </source>
</evidence>
<evidence type="ECO:0000256" key="2">
    <source>
        <dbReference type="ARBA" id="ARBA00047806"/>
    </source>
</evidence>
<dbReference type="Proteomes" id="UP000664731">
    <property type="component" value="Unassembled WGS sequence"/>
</dbReference>
<dbReference type="InterPro" id="IPR002569">
    <property type="entry name" value="Met_Sox_Rdtase_MsrA_dom"/>
</dbReference>
<gene>
    <name evidence="4 6" type="primary">msrA</name>
    <name evidence="6" type="ORF">J1777_03455</name>
</gene>
<comment type="function">
    <text evidence="4">Has an important function as a repair enzyme for proteins that have been inactivated by oxidation. Catalyzes the reversible oxidation-reduction of methionine sulfoxide in proteins to methionine.</text>
</comment>
<evidence type="ECO:0000256" key="4">
    <source>
        <dbReference type="HAMAP-Rule" id="MF_01401"/>
    </source>
</evidence>
<dbReference type="NCBIfam" id="TIGR00401">
    <property type="entry name" value="msrA"/>
    <property type="match status" value="1"/>
</dbReference>
<reference evidence="6" key="1">
    <citation type="submission" date="2021-03" db="EMBL/GenBank/DDBJ databases">
        <title>Comamonas denitrificans.</title>
        <authorList>
            <person name="Finster K."/>
        </authorList>
    </citation>
    <scope>NUCLEOTIDE SEQUENCE</scope>
    <source>
        <strain evidence="6">MM2021_4</strain>
    </source>
</reference>
<comment type="catalytic activity">
    <reaction evidence="3 4">
        <text>[thioredoxin]-disulfide + L-methionine + H2O = L-methionine (S)-S-oxide + [thioredoxin]-dithiol</text>
        <dbReference type="Rhea" id="RHEA:19993"/>
        <dbReference type="Rhea" id="RHEA-COMP:10698"/>
        <dbReference type="Rhea" id="RHEA-COMP:10700"/>
        <dbReference type="ChEBI" id="CHEBI:15377"/>
        <dbReference type="ChEBI" id="CHEBI:29950"/>
        <dbReference type="ChEBI" id="CHEBI:50058"/>
        <dbReference type="ChEBI" id="CHEBI:57844"/>
        <dbReference type="ChEBI" id="CHEBI:58772"/>
        <dbReference type="EC" id="1.8.4.11"/>
    </reaction>
</comment>
<proteinExistence type="inferred from homology"/>
<keyword evidence="1 4" id="KW-0560">Oxidoreductase</keyword>
<keyword evidence="7" id="KW-1185">Reference proteome</keyword>
<comment type="catalytic activity">
    <reaction evidence="2 4">
        <text>L-methionyl-[protein] + [thioredoxin]-disulfide + H2O = L-methionyl-(S)-S-oxide-[protein] + [thioredoxin]-dithiol</text>
        <dbReference type="Rhea" id="RHEA:14217"/>
        <dbReference type="Rhea" id="RHEA-COMP:10698"/>
        <dbReference type="Rhea" id="RHEA-COMP:10700"/>
        <dbReference type="Rhea" id="RHEA-COMP:12313"/>
        <dbReference type="Rhea" id="RHEA-COMP:12315"/>
        <dbReference type="ChEBI" id="CHEBI:15377"/>
        <dbReference type="ChEBI" id="CHEBI:16044"/>
        <dbReference type="ChEBI" id="CHEBI:29950"/>
        <dbReference type="ChEBI" id="CHEBI:44120"/>
        <dbReference type="ChEBI" id="CHEBI:50058"/>
        <dbReference type="EC" id="1.8.4.11"/>
    </reaction>
</comment>
<evidence type="ECO:0000259" key="5">
    <source>
        <dbReference type="Pfam" id="PF01625"/>
    </source>
</evidence>
<feature type="domain" description="Peptide methionine sulphoxide reductase MsrA" evidence="5">
    <location>
        <begin position="14"/>
        <end position="167"/>
    </location>
</feature>
<accession>A0A939K9J7</accession>
<dbReference type="InterPro" id="IPR036509">
    <property type="entry name" value="Met_Sox_Rdtase_MsrA_sf"/>
</dbReference>
<dbReference type="PANTHER" id="PTHR43774:SF1">
    <property type="entry name" value="PEPTIDE METHIONINE SULFOXIDE REDUCTASE MSRA 2"/>
    <property type="match status" value="1"/>
</dbReference>
<evidence type="ECO:0000313" key="6">
    <source>
        <dbReference type="EMBL" id="MBO1248895.1"/>
    </source>
</evidence>
<evidence type="ECO:0000313" key="7">
    <source>
        <dbReference type="Proteomes" id="UP000664731"/>
    </source>
</evidence>
<dbReference type="Pfam" id="PF01625">
    <property type="entry name" value="PMSR"/>
    <property type="match status" value="1"/>
</dbReference>
<dbReference type="GO" id="GO:0008113">
    <property type="term" value="F:peptide-methionine (S)-S-oxide reductase activity"/>
    <property type="evidence" value="ECO:0007669"/>
    <property type="project" value="UniProtKB-UniRule"/>
</dbReference>
<evidence type="ECO:0000256" key="3">
    <source>
        <dbReference type="ARBA" id="ARBA00048782"/>
    </source>
</evidence>
<feature type="active site" evidence="4">
    <location>
        <position position="20"/>
    </location>
</feature>
<sequence>MPHQSSPQQPTASIYLAGGCFWCTEAIFRRVRGVQHVRSGYANGTDIATPPTYAAVCTGTTGYAEAVEVVYAPQELALVDLLAIFFATHDPTTLNRQGNDVGTQYRSGIYTTTAEQLAVAQDYVAQLNQDRSFPAPVVTEVAPLTAFYPAEEEHHDYFAQHPQAGYCAWVIAPKVAKFTSQFAHCMR</sequence>
<comment type="similarity">
    <text evidence="4">Belongs to the MsrA Met sulfoxide reductase family.</text>
</comment>
<dbReference type="SUPFAM" id="SSF55068">
    <property type="entry name" value="Peptide methionine sulfoxide reductase"/>
    <property type="match status" value="1"/>
</dbReference>
<name>A0A939K9J7_9BURK</name>
<dbReference type="AlphaFoldDB" id="A0A939K9J7"/>
<dbReference type="PANTHER" id="PTHR43774">
    <property type="entry name" value="PEPTIDE METHIONINE SULFOXIDE REDUCTASE"/>
    <property type="match status" value="1"/>
</dbReference>
<dbReference type="EMBL" id="JAFNME010000005">
    <property type="protein sequence ID" value="MBO1248895.1"/>
    <property type="molecule type" value="Genomic_DNA"/>
</dbReference>